<gene>
    <name evidence="1" type="ORF">TW71_08900</name>
</gene>
<evidence type="ECO:0000313" key="1">
    <source>
        <dbReference type="EMBL" id="KJY74274.1"/>
    </source>
</evidence>
<dbReference type="EMBL" id="JXXR01000009">
    <property type="protein sequence ID" value="KJY74274.1"/>
    <property type="molecule type" value="Genomic_DNA"/>
</dbReference>
<sequence length="107" mass="11772">MVRLLLVSVAFFSSVASASQDPTAPLGWQKPREAKPATKIVQQPVPMLQSIVCRDAGHCRAVLNNQVALVGETVNGYKVTSIEPELVRLSRAGKQWELELFTLDIKQ</sequence>
<reference evidence="1" key="1">
    <citation type="journal article" date="2015" name="BMC Genomics">
        <title>Genome mining reveals unlocked bioactive potential of marine Gram-negative bacteria.</title>
        <authorList>
            <person name="Machado H."/>
            <person name="Sonnenschein E.C."/>
            <person name="Melchiorsen J."/>
            <person name="Gram L."/>
        </authorList>
    </citation>
    <scope>NUCLEOTIDE SEQUENCE</scope>
    <source>
        <strain evidence="1">S2052</strain>
    </source>
</reference>
<comment type="caution">
    <text evidence="1">The sequence shown here is derived from an EMBL/GenBank/DDBJ whole genome shotgun (WGS) entry which is preliminary data.</text>
</comment>
<accession>A0A837G9B3</accession>
<organism evidence="1">
    <name type="scientific">Vibrio coralliilyticus</name>
    <dbReference type="NCBI Taxonomy" id="190893"/>
    <lineage>
        <taxon>Bacteria</taxon>
        <taxon>Pseudomonadati</taxon>
        <taxon>Pseudomonadota</taxon>
        <taxon>Gammaproteobacteria</taxon>
        <taxon>Vibrionales</taxon>
        <taxon>Vibrionaceae</taxon>
        <taxon>Vibrio</taxon>
    </lineage>
</organism>
<protein>
    <submittedName>
        <fullName evidence="1">MSHA biogenesis protein MshK</fullName>
    </submittedName>
</protein>
<dbReference type="RefSeq" id="WP_045985633.1">
    <property type="nucleotide sequence ID" value="NZ_CP063051.1"/>
</dbReference>
<name>A0A837G9B3_9VIBR</name>
<dbReference type="AlphaFoldDB" id="A0A837G9B3"/>
<proteinExistence type="predicted"/>